<dbReference type="InterPro" id="IPR005312">
    <property type="entry name" value="DUF1759"/>
</dbReference>
<dbReference type="Proteomes" id="UP001652625">
    <property type="component" value="Chromosome 13"/>
</dbReference>
<protein>
    <submittedName>
        <fullName evidence="2">Uncharacterized protein LOC136089567</fullName>
    </submittedName>
</protein>
<dbReference type="PANTHER" id="PTHR22954:SF3">
    <property type="entry name" value="PROTEIN CBG08539"/>
    <property type="match status" value="1"/>
</dbReference>
<evidence type="ECO:0000313" key="2">
    <source>
        <dbReference type="RefSeq" id="XP_065671690.1"/>
    </source>
</evidence>
<dbReference type="RefSeq" id="XP_065671690.1">
    <property type="nucleotide sequence ID" value="XM_065815618.1"/>
</dbReference>
<evidence type="ECO:0000313" key="1">
    <source>
        <dbReference type="Proteomes" id="UP001652625"/>
    </source>
</evidence>
<proteinExistence type="predicted"/>
<gene>
    <name evidence="2" type="primary">LOC136089567</name>
</gene>
<reference evidence="2" key="1">
    <citation type="submission" date="2025-08" db="UniProtKB">
        <authorList>
            <consortium name="RefSeq"/>
        </authorList>
    </citation>
    <scope>IDENTIFICATION</scope>
</reference>
<organism evidence="1 2">
    <name type="scientific">Hydra vulgaris</name>
    <name type="common">Hydra</name>
    <name type="synonym">Hydra attenuata</name>
    <dbReference type="NCBI Taxonomy" id="6087"/>
    <lineage>
        <taxon>Eukaryota</taxon>
        <taxon>Metazoa</taxon>
        <taxon>Cnidaria</taxon>
        <taxon>Hydrozoa</taxon>
        <taxon>Hydroidolina</taxon>
        <taxon>Anthoathecata</taxon>
        <taxon>Aplanulata</taxon>
        <taxon>Hydridae</taxon>
        <taxon>Hydra</taxon>
    </lineage>
</organism>
<name>A0ABM4DBE0_HYDVU</name>
<dbReference type="GeneID" id="136089567"/>
<accession>A0ABM4DBE0</accession>
<dbReference type="Pfam" id="PF03564">
    <property type="entry name" value="DUF1759"/>
    <property type="match status" value="1"/>
</dbReference>
<keyword evidence="1" id="KW-1185">Reference proteome</keyword>
<sequence length="210" mass="24418">MKLPKLTIQSFSGDILSWKGFWDQFSTAIDSNEDLSDIAKFNYLKSYFSGRAQKLIEGLTLSEGNYREAIQLLKDRFGNTQSLIAAHMDDLRKINPVRNLKEVKQLRQMYDKLEINIRNLKDLNVETCTYGSLLIAIISERIPRELCIIISRHFKNDDWNLNEFMNVIKTELTALERCEAVTNTSIEVEENIPITLQNMHINTKKKNHHN</sequence>
<dbReference type="PANTHER" id="PTHR22954">
    <property type="entry name" value="RETROVIRAL PROTEASE-RELATED"/>
    <property type="match status" value="1"/>
</dbReference>